<dbReference type="AlphaFoldDB" id="A0A369ZRB1"/>
<evidence type="ECO:0000313" key="3">
    <source>
        <dbReference type="Proteomes" id="UP000253945"/>
    </source>
</evidence>
<comment type="caution">
    <text evidence="2">The sequence shown here is derived from an EMBL/GenBank/DDBJ whole genome shotgun (WGS) entry which is preliminary data.</text>
</comment>
<dbReference type="RefSeq" id="WP_111354539.1">
    <property type="nucleotide sequence ID" value="NZ_QEQF01000010.1"/>
</dbReference>
<keyword evidence="1" id="KW-0239">DNA-directed DNA polymerase</keyword>
<dbReference type="STRING" id="736.B0184_02735"/>
<accession>A0A369ZRB1</accession>
<dbReference type="InterPro" id="IPR036654">
    <property type="entry name" value="DNA_pol_III_psi_sf"/>
</dbReference>
<dbReference type="Pfam" id="PF03603">
    <property type="entry name" value="DNA_III_psi"/>
    <property type="match status" value="1"/>
</dbReference>
<gene>
    <name evidence="2" type="ORF">DPV92_08755</name>
</gene>
<reference evidence="2 3" key="1">
    <citation type="submission" date="2018-05" db="EMBL/GenBank/DDBJ databases">
        <title>Draft Genome Sequences for a Diverse set of 7 Haemophilus Species.</title>
        <authorList>
            <person name="Nichols M."/>
            <person name="Topaz N."/>
            <person name="Wang X."/>
            <person name="Wang X."/>
            <person name="Boxrud D."/>
        </authorList>
    </citation>
    <scope>NUCLEOTIDE SEQUENCE [LARGE SCALE GENOMIC DNA]</scope>
    <source>
        <strain evidence="2 3">C2014016342</strain>
    </source>
</reference>
<keyword evidence="1" id="KW-0548">Nucleotidyltransferase</keyword>
<keyword evidence="1" id="KW-0235">DNA replication</keyword>
<organism evidence="2 3">
    <name type="scientific">Haemophilus paraphrohaemolyticus</name>
    <dbReference type="NCBI Taxonomy" id="736"/>
    <lineage>
        <taxon>Bacteria</taxon>
        <taxon>Pseudomonadati</taxon>
        <taxon>Pseudomonadota</taxon>
        <taxon>Gammaproteobacteria</taxon>
        <taxon>Pasteurellales</taxon>
        <taxon>Pasteurellaceae</taxon>
        <taxon>Haemophilus</taxon>
    </lineage>
</organism>
<dbReference type="Proteomes" id="UP000253945">
    <property type="component" value="Unassembled WGS sequence"/>
</dbReference>
<proteinExistence type="predicted"/>
<dbReference type="GO" id="GO:0008408">
    <property type="term" value="F:3'-5' exonuclease activity"/>
    <property type="evidence" value="ECO:0007669"/>
    <property type="project" value="InterPro"/>
</dbReference>
<dbReference type="PIRSF" id="PIRSF029225">
    <property type="entry name" value="DNA_pol_III_psi"/>
    <property type="match status" value="1"/>
</dbReference>
<evidence type="ECO:0000256" key="1">
    <source>
        <dbReference type="PIRNR" id="PIRNR029225"/>
    </source>
</evidence>
<dbReference type="Gene3D" id="3.40.50.10220">
    <property type="entry name" value="DNA polymerase III, psi subunit"/>
    <property type="match status" value="1"/>
</dbReference>
<sequence length="142" mass="16909">MNRRDLLLQAMGVTQWQLVKPQVLKGDAQIRLDQAIKLVVICEEEQQKSRLFQDLLFALSLQSNEFYWVNHEQFQRIRFKHTPFFLVVEDKEQAVKIEKKCANQPQLKVESWAELLKPESKRKLWKGLDNVFQKQTQISIKK</sequence>
<dbReference type="GO" id="GO:0006260">
    <property type="term" value="P:DNA replication"/>
    <property type="evidence" value="ECO:0007669"/>
    <property type="project" value="UniProtKB-KW"/>
</dbReference>
<keyword evidence="1" id="KW-0808">Transferase</keyword>
<dbReference type="InterPro" id="IPR004615">
    <property type="entry name" value="DNA_pol_III_psi"/>
</dbReference>
<keyword evidence="3" id="KW-1185">Reference proteome</keyword>
<dbReference type="GO" id="GO:0003887">
    <property type="term" value="F:DNA-directed DNA polymerase activity"/>
    <property type="evidence" value="ECO:0007669"/>
    <property type="project" value="UniProtKB-KW"/>
</dbReference>
<name>A0A369ZRB1_9PAST</name>
<dbReference type="EMBL" id="QEQF01000010">
    <property type="protein sequence ID" value="RDF08782.1"/>
    <property type="molecule type" value="Genomic_DNA"/>
</dbReference>
<comment type="function">
    <text evidence="1">Part of the beta sliding clamp loading complex, which hydrolyzes ATP to load the beta clamp onto primed DNA to form the DNA replication pre-initiation complex. DNA polymerase III is a complex, multichain enzyme responsible for most of the replicative synthesis in bacteria. This DNA polymerase also exhibits 3' to 5' exonuclease activity.</text>
</comment>
<protein>
    <recommendedName>
        <fullName evidence="1">DNA polymerase III subunit psi</fullName>
    </recommendedName>
</protein>
<evidence type="ECO:0000313" key="2">
    <source>
        <dbReference type="EMBL" id="RDF08782.1"/>
    </source>
</evidence>
<dbReference type="SUPFAM" id="SSF102220">
    <property type="entry name" value="DNA polymerase III psi subunit"/>
    <property type="match status" value="1"/>
</dbReference>